<evidence type="ECO:0000256" key="1">
    <source>
        <dbReference type="SAM" id="MobiDB-lite"/>
    </source>
</evidence>
<dbReference type="PANTHER" id="PTHR10587:SF134">
    <property type="entry name" value="SECRETED PROTEIN"/>
    <property type="match status" value="1"/>
</dbReference>
<keyword evidence="2" id="KW-0732">Signal</keyword>
<evidence type="ECO:0000313" key="5">
    <source>
        <dbReference type="Proteomes" id="UP000261739"/>
    </source>
</evidence>
<dbReference type="GO" id="GO:0005975">
    <property type="term" value="P:carbohydrate metabolic process"/>
    <property type="evidence" value="ECO:0007669"/>
    <property type="project" value="InterPro"/>
</dbReference>
<dbReference type="Gene3D" id="3.20.20.370">
    <property type="entry name" value="Glycoside hydrolase/deacetylase"/>
    <property type="match status" value="1"/>
</dbReference>
<dbReference type="InterPro" id="IPR011330">
    <property type="entry name" value="Glyco_hydro/deAcase_b/a-brl"/>
</dbReference>
<dbReference type="STRING" id="863239.GCA_000213935_00935"/>
<organism evidence="4 5">
    <name type="scientific">Corynebacterium nuruki</name>
    <dbReference type="NCBI Taxonomy" id="1032851"/>
    <lineage>
        <taxon>Bacteria</taxon>
        <taxon>Bacillati</taxon>
        <taxon>Actinomycetota</taxon>
        <taxon>Actinomycetes</taxon>
        <taxon>Mycobacteriales</taxon>
        <taxon>Corynebacteriaceae</taxon>
        <taxon>Corynebacterium</taxon>
    </lineage>
</organism>
<feature type="chain" id="PRO_5038990337" evidence="2">
    <location>
        <begin position="39"/>
        <end position="310"/>
    </location>
</feature>
<dbReference type="PANTHER" id="PTHR10587">
    <property type="entry name" value="GLYCOSYL TRANSFERASE-RELATED"/>
    <property type="match status" value="1"/>
</dbReference>
<feature type="compositionally biased region" description="Low complexity" evidence="1">
    <location>
        <begin position="36"/>
        <end position="68"/>
    </location>
</feature>
<evidence type="ECO:0000313" key="4">
    <source>
        <dbReference type="EMBL" id="HCT15630.1"/>
    </source>
</evidence>
<feature type="signal peptide" evidence="2">
    <location>
        <begin position="1"/>
        <end position="38"/>
    </location>
</feature>
<dbReference type="SUPFAM" id="SSF88713">
    <property type="entry name" value="Glycoside hydrolase/deacetylase"/>
    <property type="match status" value="1"/>
</dbReference>
<dbReference type="Proteomes" id="UP000261739">
    <property type="component" value="Unassembled WGS sequence"/>
</dbReference>
<comment type="caution">
    <text evidence="4">The sequence shown here is derived from an EMBL/GenBank/DDBJ whole genome shotgun (WGS) entry which is preliminary data.</text>
</comment>
<evidence type="ECO:0000259" key="3">
    <source>
        <dbReference type="PROSITE" id="PS51677"/>
    </source>
</evidence>
<dbReference type="GO" id="GO:0016810">
    <property type="term" value="F:hydrolase activity, acting on carbon-nitrogen (but not peptide) bonds"/>
    <property type="evidence" value="ECO:0007669"/>
    <property type="project" value="InterPro"/>
</dbReference>
<feature type="region of interest" description="Disordered" evidence="1">
    <location>
        <begin position="36"/>
        <end position="83"/>
    </location>
</feature>
<dbReference type="RefSeq" id="WP_273053171.1">
    <property type="nucleotide sequence ID" value="NZ_DAITTW010000073.1"/>
</dbReference>
<evidence type="ECO:0000256" key="2">
    <source>
        <dbReference type="SAM" id="SignalP"/>
    </source>
</evidence>
<protein>
    <submittedName>
        <fullName evidence="4">Polysaccharide deacetylase</fullName>
    </submittedName>
</protein>
<name>A0A3D4T4H4_9CORY</name>
<dbReference type="EMBL" id="DQID01000325">
    <property type="protein sequence ID" value="HCT15630.1"/>
    <property type="molecule type" value="Genomic_DNA"/>
</dbReference>
<dbReference type="Pfam" id="PF01522">
    <property type="entry name" value="Polysacc_deac_1"/>
    <property type="match status" value="1"/>
</dbReference>
<reference evidence="4 5" key="1">
    <citation type="journal article" date="2018" name="Nat. Biotechnol.">
        <title>A standardized bacterial taxonomy based on genome phylogeny substantially revises the tree of life.</title>
        <authorList>
            <person name="Parks D.H."/>
            <person name="Chuvochina M."/>
            <person name="Waite D.W."/>
            <person name="Rinke C."/>
            <person name="Skarshewski A."/>
            <person name="Chaumeil P.A."/>
            <person name="Hugenholtz P."/>
        </authorList>
    </citation>
    <scope>NUCLEOTIDE SEQUENCE [LARGE SCALE GENOMIC DNA]</scope>
    <source>
        <strain evidence="4">UBA11247</strain>
    </source>
</reference>
<proteinExistence type="predicted"/>
<dbReference type="PROSITE" id="PS51318">
    <property type="entry name" value="TAT"/>
    <property type="match status" value="1"/>
</dbReference>
<dbReference type="AlphaFoldDB" id="A0A3D4T4H4"/>
<dbReference type="InterPro" id="IPR006311">
    <property type="entry name" value="TAT_signal"/>
</dbReference>
<dbReference type="InterPro" id="IPR002509">
    <property type="entry name" value="NODB_dom"/>
</dbReference>
<accession>A0A3D4T4H4</accession>
<dbReference type="InterPro" id="IPR050248">
    <property type="entry name" value="Polysacc_deacetylase_ArnD"/>
</dbReference>
<sequence>MTPVPPVRGRLRRPLSRRRFFTATAGVAVLAATTATTACSRTSGSSADGTTPGTTGPTGTPDTAAASDQLPDTAPAYPPDPMDRINALEGAVPTQWGTDIPGITATVDTVPGVRTLALTFDACGGPGGSDVDHALLDLLREKAVPATLFLNSRWITANPEMAHDLAADPLFRVENHGTRHCPLSVTGRSAYDIPGTTDVHDVYAEVTGNRDLMRTELATDPGWFRCGTAFYDDVALTAASYLGVRIAGFTTNLDAGATFTPDQVAQQFATAPDGAICIGHTNQPGGGTAAGLRTALEATDLSTVRFVQLP</sequence>
<dbReference type="PROSITE" id="PS51677">
    <property type="entry name" value="NODB"/>
    <property type="match status" value="1"/>
</dbReference>
<gene>
    <name evidence="4" type="ORF">DIW82_12830</name>
</gene>
<feature type="domain" description="NodB homology" evidence="3">
    <location>
        <begin position="114"/>
        <end position="310"/>
    </location>
</feature>